<keyword evidence="3" id="KW-0677">Repeat</keyword>
<reference evidence="11 12" key="1">
    <citation type="submission" date="2024-04" db="EMBL/GenBank/DDBJ databases">
        <authorList>
            <person name="Waldvogel A.-M."/>
            <person name="Schoenle A."/>
        </authorList>
    </citation>
    <scope>NUCLEOTIDE SEQUENCE [LARGE SCALE GENOMIC DNA]</scope>
</reference>
<dbReference type="GO" id="GO:0005634">
    <property type="term" value="C:nucleus"/>
    <property type="evidence" value="ECO:0007669"/>
    <property type="project" value="UniProtKB-SubCell"/>
</dbReference>
<evidence type="ECO:0000256" key="4">
    <source>
        <dbReference type="ARBA" id="ARBA00022771"/>
    </source>
</evidence>
<dbReference type="EMBL" id="OZ035839">
    <property type="protein sequence ID" value="CAL1585688.1"/>
    <property type="molecule type" value="Genomic_DNA"/>
</dbReference>
<dbReference type="InterPro" id="IPR013087">
    <property type="entry name" value="Znf_C2H2_type"/>
</dbReference>
<feature type="domain" description="C2H2-type" evidence="10">
    <location>
        <begin position="264"/>
        <end position="291"/>
    </location>
</feature>
<dbReference type="InterPro" id="IPR000210">
    <property type="entry name" value="BTB/POZ_dom"/>
</dbReference>
<evidence type="ECO:0000313" key="12">
    <source>
        <dbReference type="Proteomes" id="UP001497482"/>
    </source>
</evidence>
<evidence type="ECO:0000256" key="2">
    <source>
        <dbReference type="ARBA" id="ARBA00022723"/>
    </source>
</evidence>
<dbReference type="InterPro" id="IPR036236">
    <property type="entry name" value="Znf_C2H2_sf"/>
</dbReference>
<protein>
    <recommendedName>
        <fullName evidence="13">Zinc finger and BTB domain-containing protein 25</fullName>
    </recommendedName>
</protein>
<dbReference type="Gene3D" id="3.30.160.60">
    <property type="entry name" value="Classic Zinc Finger"/>
    <property type="match status" value="1"/>
</dbReference>
<feature type="compositionally biased region" description="Low complexity" evidence="8">
    <location>
        <begin position="169"/>
        <end position="182"/>
    </location>
</feature>
<feature type="compositionally biased region" description="Polar residues" evidence="8">
    <location>
        <begin position="329"/>
        <end position="342"/>
    </location>
</feature>
<feature type="compositionally biased region" description="Low complexity" evidence="8">
    <location>
        <begin position="299"/>
        <end position="311"/>
    </location>
</feature>
<dbReference type="Gene3D" id="3.30.710.10">
    <property type="entry name" value="Potassium Channel Kv1.1, Chain A"/>
    <property type="match status" value="1"/>
</dbReference>
<feature type="domain" description="BTB" evidence="9">
    <location>
        <begin position="24"/>
        <end position="83"/>
    </location>
</feature>
<dbReference type="SMART" id="SM00355">
    <property type="entry name" value="ZnF_C2H2"/>
    <property type="match status" value="1"/>
</dbReference>
<feature type="region of interest" description="Disordered" evidence="8">
    <location>
        <begin position="289"/>
        <end position="342"/>
    </location>
</feature>
<dbReference type="PROSITE" id="PS50157">
    <property type="entry name" value="ZINC_FINGER_C2H2_2"/>
    <property type="match status" value="1"/>
</dbReference>
<dbReference type="PROSITE" id="PS00028">
    <property type="entry name" value="ZINC_FINGER_C2H2_1"/>
    <property type="match status" value="1"/>
</dbReference>
<feature type="compositionally biased region" description="Polar residues" evidence="8">
    <location>
        <begin position="138"/>
        <end position="149"/>
    </location>
</feature>
<keyword evidence="6" id="KW-0539">Nucleus</keyword>
<keyword evidence="4 7" id="KW-0863">Zinc-finger</keyword>
<keyword evidence="2" id="KW-0479">Metal-binding</keyword>
<feature type="region of interest" description="Disordered" evidence="8">
    <location>
        <begin position="166"/>
        <end position="190"/>
    </location>
</feature>
<dbReference type="SUPFAM" id="SSF54695">
    <property type="entry name" value="POZ domain"/>
    <property type="match status" value="1"/>
</dbReference>
<name>A0AAV2K6W4_KNICA</name>
<dbReference type="GO" id="GO:0008270">
    <property type="term" value="F:zinc ion binding"/>
    <property type="evidence" value="ECO:0007669"/>
    <property type="project" value="UniProtKB-KW"/>
</dbReference>
<dbReference type="PANTHER" id="PTHR24394">
    <property type="entry name" value="ZINC FINGER PROTEIN"/>
    <property type="match status" value="1"/>
</dbReference>
<evidence type="ECO:0008006" key="13">
    <source>
        <dbReference type="Google" id="ProtNLM"/>
    </source>
</evidence>
<keyword evidence="12" id="KW-1185">Reference proteome</keyword>
<evidence type="ECO:0000259" key="9">
    <source>
        <dbReference type="PROSITE" id="PS50097"/>
    </source>
</evidence>
<proteinExistence type="predicted"/>
<dbReference type="SUPFAM" id="SSF57667">
    <property type="entry name" value="beta-beta-alpha zinc fingers"/>
    <property type="match status" value="1"/>
</dbReference>
<feature type="compositionally biased region" description="Basic and acidic residues" evidence="8">
    <location>
        <begin position="113"/>
        <end position="137"/>
    </location>
</feature>
<dbReference type="GO" id="GO:0000981">
    <property type="term" value="F:DNA-binding transcription factor activity, RNA polymerase II-specific"/>
    <property type="evidence" value="ECO:0007669"/>
    <property type="project" value="TreeGrafter"/>
</dbReference>
<evidence type="ECO:0000259" key="10">
    <source>
        <dbReference type="PROSITE" id="PS50157"/>
    </source>
</evidence>
<evidence type="ECO:0000256" key="1">
    <source>
        <dbReference type="ARBA" id="ARBA00004123"/>
    </source>
</evidence>
<feature type="region of interest" description="Disordered" evidence="8">
    <location>
        <begin position="113"/>
        <end position="149"/>
    </location>
</feature>
<accession>A0AAV2K6W4</accession>
<sequence>MAVTAHSLLLLQQLNVQREFGFLCDCTVAIGNVFFKAHRAVLAAFSNYFKMIFIHQSSECIKIQPADIQPDVFSFLLHVMYTGMSPKQSVDQSRLQDGIRFLHAYQLWPRPHDSAYSEDHTHNQDSAHPDDHAHNQDSAHPSTSSSDDLRQSNLYGIQISSQISGNKESCSSASRGRSQAQAPPLCEEEERPLCSVASGVEPNIKEEPEELDSGCLQEALRQSQALANQLAAQLRRSREGEGLCYPPDGEERISPAPSMRKRKIACAVCSLRFSHKSALQEHMYIHTGKPRHHARTGHAHTSTGHAHTSTGPVHMDSGGGASNGSSYSLDSEASQESAVDAP</sequence>
<dbReference type="Proteomes" id="UP001497482">
    <property type="component" value="Chromosome 17"/>
</dbReference>
<organism evidence="11 12">
    <name type="scientific">Knipowitschia caucasica</name>
    <name type="common">Caucasian dwarf goby</name>
    <name type="synonym">Pomatoschistus caucasicus</name>
    <dbReference type="NCBI Taxonomy" id="637954"/>
    <lineage>
        <taxon>Eukaryota</taxon>
        <taxon>Metazoa</taxon>
        <taxon>Chordata</taxon>
        <taxon>Craniata</taxon>
        <taxon>Vertebrata</taxon>
        <taxon>Euteleostomi</taxon>
        <taxon>Actinopterygii</taxon>
        <taxon>Neopterygii</taxon>
        <taxon>Teleostei</taxon>
        <taxon>Neoteleostei</taxon>
        <taxon>Acanthomorphata</taxon>
        <taxon>Gobiaria</taxon>
        <taxon>Gobiiformes</taxon>
        <taxon>Gobioidei</taxon>
        <taxon>Gobiidae</taxon>
        <taxon>Gobiinae</taxon>
        <taxon>Knipowitschia</taxon>
    </lineage>
</organism>
<dbReference type="PROSITE" id="PS50097">
    <property type="entry name" value="BTB"/>
    <property type="match status" value="1"/>
</dbReference>
<evidence type="ECO:0000256" key="7">
    <source>
        <dbReference type="PROSITE-ProRule" id="PRU00042"/>
    </source>
</evidence>
<evidence type="ECO:0000256" key="3">
    <source>
        <dbReference type="ARBA" id="ARBA00022737"/>
    </source>
</evidence>
<dbReference type="PANTHER" id="PTHR24394:SF51">
    <property type="entry name" value="ZINC FINGER AND BTB DOMAIN-CONTAINING 25"/>
    <property type="match status" value="1"/>
</dbReference>
<keyword evidence="5" id="KW-0862">Zinc</keyword>
<evidence type="ECO:0000256" key="6">
    <source>
        <dbReference type="ARBA" id="ARBA00023242"/>
    </source>
</evidence>
<evidence type="ECO:0000256" key="5">
    <source>
        <dbReference type="ARBA" id="ARBA00022833"/>
    </source>
</evidence>
<dbReference type="SMART" id="SM00225">
    <property type="entry name" value="BTB"/>
    <property type="match status" value="1"/>
</dbReference>
<feature type="compositionally biased region" description="Basic residues" evidence="8">
    <location>
        <begin position="289"/>
        <end position="298"/>
    </location>
</feature>
<dbReference type="InterPro" id="IPR011333">
    <property type="entry name" value="SKP1/BTB/POZ_sf"/>
</dbReference>
<dbReference type="Pfam" id="PF00651">
    <property type="entry name" value="BTB"/>
    <property type="match status" value="1"/>
</dbReference>
<comment type="subcellular location">
    <subcellularLocation>
        <location evidence="1">Nucleus</location>
    </subcellularLocation>
</comment>
<evidence type="ECO:0000313" key="11">
    <source>
        <dbReference type="EMBL" id="CAL1585688.1"/>
    </source>
</evidence>
<evidence type="ECO:0000256" key="8">
    <source>
        <dbReference type="SAM" id="MobiDB-lite"/>
    </source>
</evidence>
<gene>
    <name evidence="11" type="ORF">KC01_LOCUS15886</name>
</gene>
<dbReference type="AlphaFoldDB" id="A0AAV2K6W4"/>